<evidence type="ECO:0000313" key="2">
    <source>
        <dbReference type="Proteomes" id="UP000238164"/>
    </source>
</evidence>
<dbReference type="AlphaFoldDB" id="A0A2N9JNF7"/>
<organism evidence="1 2">
    <name type="scientific">Micropruina glycogenica</name>
    <dbReference type="NCBI Taxonomy" id="75385"/>
    <lineage>
        <taxon>Bacteria</taxon>
        <taxon>Bacillati</taxon>
        <taxon>Actinomycetota</taxon>
        <taxon>Actinomycetes</taxon>
        <taxon>Propionibacteriales</taxon>
        <taxon>Nocardioidaceae</taxon>
        <taxon>Micropruina</taxon>
    </lineage>
</organism>
<accession>A0A2N9JNF7</accession>
<dbReference type="EMBL" id="LT985188">
    <property type="protein sequence ID" value="SPD88919.1"/>
    <property type="molecule type" value="Genomic_DNA"/>
</dbReference>
<gene>
    <name evidence="1" type="ORF">MPLG2_3889</name>
</gene>
<reference evidence="1 2" key="1">
    <citation type="submission" date="2018-02" db="EMBL/GenBank/DDBJ databases">
        <authorList>
            <person name="Cohen D.B."/>
            <person name="Kent A.D."/>
        </authorList>
    </citation>
    <scope>NUCLEOTIDE SEQUENCE [LARGE SCALE GENOMIC DNA]</scope>
    <source>
        <strain evidence="1">1</strain>
    </source>
</reference>
<dbReference type="KEGG" id="mgg:MPLG2_3889"/>
<proteinExistence type="predicted"/>
<sequence>MADSAMATGVIPSQPSLREKYHMKTI</sequence>
<dbReference type="Proteomes" id="UP000238164">
    <property type="component" value="Chromosome 1"/>
</dbReference>
<evidence type="ECO:0000313" key="1">
    <source>
        <dbReference type="EMBL" id="SPD88919.1"/>
    </source>
</evidence>
<keyword evidence="2" id="KW-1185">Reference proteome</keyword>
<protein>
    <submittedName>
        <fullName evidence="1">Uncharacterized protein</fullName>
    </submittedName>
</protein>
<name>A0A2N9JNF7_9ACTN</name>